<protein>
    <submittedName>
        <fullName evidence="1">Uncharacterized protein</fullName>
    </submittedName>
</protein>
<dbReference type="KEGG" id="smam:Mal15_35570"/>
<evidence type="ECO:0000313" key="2">
    <source>
        <dbReference type="Proteomes" id="UP000321353"/>
    </source>
</evidence>
<keyword evidence="2" id="KW-1185">Reference proteome</keyword>
<dbReference type="Proteomes" id="UP000321353">
    <property type="component" value="Chromosome"/>
</dbReference>
<reference evidence="1 2" key="1">
    <citation type="submission" date="2019-02" db="EMBL/GenBank/DDBJ databases">
        <title>Planctomycetal bacteria perform biofilm scaping via a novel small molecule.</title>
        <authorList>
            <person name="Jeske O."/>
            <person name="Boedeker C."/>
            <person name="Wiegand S."/>
            <person name="Breitling P."/>
            <person name="Kallscheuer N."/>
            <person name="Jogler M."/>
            <person name="Rohde M."/>
            <person name="Petersen J."/>
            <person name="Medema M.H."/>
            <person name="Surup F."/>
            <person name="Jogler C."/>
        </authorList>
    </citation>
    <scope>NUCLEOTIDE SEQUENCE [LARGE SCALE GENOMIC DNA]</scope>
    <source>
        <strain evidence="1 2">Mal15</strain>
    </source>
</reference>
<accession>A0A5B9ME06</accession>
<organism evidence="1 2">
    <name type="scientific">Stieleria maiorica</name>
    <dbReference type="NCBI Taxonomy" id="2795974"/>
    <lineage>
        <taxon>Bacteria</taxon>
        <taxon>Pseudomonadati</taxon>
        <taxon>Planctomycetota</taxon>
        <taxon>Planctomycetia</taxon>
        <taxon>Pirellulales</taxon>
        <taxon>Pirellulaceae</taxon>
        <taxon>Stieleria</taxon>
    </lineage>
</organism>
<evidence type="ECO:0000313" key="1">
    <source>
        <dbReference type="EMBL" id="QEF99492.1"/>
    </source>
</evidence>
<sequence>MGAMRNGLASASPLLNSFHCKNGYGSGTETGHHYRTSLGLDLA</sequence>
<proteinExistence type="predicted"/>
<dbReference type="EMBL" id="CP036264">
    <property type="protein sequence ID" value="QEF99492.1"/>
    <property type="molecule type" value="Genomic_DNA"/>
</dbReference>
<gene>
    <name evidence="1" type="ORF">Mal15_35570</name>
</gene>
<dbReference type="AlphaFoldDB" id="A0A5B9ME06"/>
<name>A0A5B9ME06_9BACT</name>